<gene>
    <name evidence="1" type="ORF">AVEN_184535_1</name>
</gene>
<accession>A0A4Y2JP27</accession>
<sequence>MVVDTFVPSVNQSIETGIEESRVQIEEPLNDGFMNFGIGSEVEPARSDEIKITRFETRDLERVFQCLFGGRYRQFCKPVFVKENRVSTPVFVTLRLLRNLLLVGDEIQLGCFL</sequence>
<organism evidence="1 2">
    <name type="scientific">Araneus ventricosus</name>
    <name type="common">Orbweaver spider</name>
    <name type="synonym">Epeira ventricosa</name>
    <dbReference type="NCBI Taxonomy" id="182803"/>
    <lineage>
        <taxon>Eukaryota</taxon>
        <taxon>Metazoa</taxon>
        <taxon>Ecdysozoa</taxon>
        <taxon>Arthropoda</taxon>
        <taxon>Chelicerata</taxon>
        <taxon>Arachnida</taxon>
        <taxon>Araneae</taxon>
        <taxon>Araneomorphae</taxon>
        <taxon>Entelegynae</taxon>
        <taxon>Araneoidea</taxon>
        <taxon>Araneidae</taxon>
        <taxon>Araneus</taxon>
    </lineage>
</organism>
<dbReference type="AlphaFoldDB" id="A0A4Y2JP27"/>
<dbReference type="Proteomes" id="UP000499080">
    <property type="component" value="Unassembled WGS sequence"/>
</dbReference>
<dbReference type="EMBL" id="BGPR01003682">
    <property type="protein sequence ID" value="GBM91199.1"/>
    <property type="molecule type" value="Genomic_DNA"/>
</dbReference>
<protein>
    <submittedName>
        <fullName evidence="1">Uncharacterized protein</fullName>
    </submittedName>
</protein>
<evidence type="ECO:0000313" key="1">
    <source>
        <dbReference type="EMBL" id="GBM91199.1"/>
    </source>
</evidence>
<keyword evidence="2" id="KW-1185">Reference proteome</keyword>
<reference evidence="1 2" key="1">
    <citation type="journal article" date="2019" name="Sci. Rep.">
        <title>Orb-weaving spider Araneus ventricosus genome elucidates the spidroin gene catalogue.</title>
        <authorList>
            <person name="Kono N."/>
            <person name="Nakamura H."/>
            <person name="Ohtoshi R."/>
            <person name="Moran D.A.P."/>
            <person name="Shinohara A."/>
            <person name="Yoshida Y."/>
            <person name="Fujiwara M."/>
            <person name="Mori M."/>
            <person name="Tomita M."/>
            <person name="Arakawa K."/>
        </authorList>
    </citation>
    <scope>NUCLEOTIDE SEQUENCE [LARGE SCALE GENOMIC DNA]</scope>
</reference>
<comment type="caution">
    <text evidence="1">The sequence shown here is derived from an EMBL/GenBank/DDBJ whole genome shotgun (WGS) entry which is preliminary data.</text>
</comment>
<proteinExistence type="predicted"/>
<name>A0A4Y2JP27_ARAVE</name>
<evidence type="ECO:0000313" key="2">
    <source>
        <dbReference type="Proteomes" id="UP000499080"/>
    </source>
</evidence>